<comment type="caution">
    <text evidence="4">The sequence shown here is derived from an EMBL/GenBank/DDBJ whole genome shotgun (WGS) entry which is preliminary data.</text>
</comment>
<evidence type="ECO:0000313" key="5">
    <source>
        <dbReference type="Proteomes" id="UP001198220"/>
    </source>
</evidence>
<evidence type="ECO:0000256" key="1">
    <source>
        <dbReference type="SAM" id="Coils"/>
    </source>
</evidence>
<organism evidence="4 5">
    <name type="scientific">Hominiventricola filiformis</name>
    <dbReference type="NCBI Taxonomy" id="2885352"/>
    <lineage>
        <taxon>Bacteria</taxon>
        <taxon>Bacillati</taxon>
        <taxon>Bacillota</taxon>
        <taxon>Clostridia</taxon>
        <taxon>Lachnospirales</taxon>
        <taxon>Lachnospiraceae</taxon>
        <taxon>Hominiventricola</taxon>
    </lineage>
</organism>
<sequence length="133" mass="15684">MCKKFTPDELNKMDHEAKNDVIYQMQDRLDRLEQNYENLVEQVRLANQQRFGRHTEKLDDIAGQLSFFNEAEANYDEKAKEPTVEEVIDSSRKMPRKPKKKGQREEDLKDFSQEVIPHDIPEQELNEAFGEGN</sequence>
<feature type="domain" description="Transposase TnpC homeodomain" evidence="3">
    <location>
        <begin position="39"/>
        <end position="111"/>
    </location>
</feature>
<accession>A0AAE3D9J8</accession>
<evidence type="ECO:0000256" key="2">
    <source>
        <dbReference type="SAM" id="MobiDB-lite"/>
    </source>
</evidence>
<feature type="region of interest" description="Disordered" evidence="2">
    <location>
        <begin position="79"/>
        <end position="133"/>
    </location>
</feature>
<evidence type="ECO:0000313" key="4">
    <source>
        <dbReference type="EMBL" id="MCC2125808.1"/>
    </source>
</evidence>
<feature type="compositionally biased region" description="Basic and acidic residues" evidence="2">
    <location>
        <begin position="103"/>
        <end position="121"/>
    </location>
</feature>
<dbReference type="InterPro" id="IPR024463">
    <property type="entry name" value="Transposase_TnpC_homeodom"/>
</dbReference>
<dbReference type="Proteomes" id="UP001198220">
    <property type="component" value="Unassembled WGS sequence"/>
</dbReference>
<dbReference type="Pfam" id="PF13007">
    <property type="entry name" value="LZ_Tnp_IS66"/>
    <property type="match status" value="1"/>
</dbReference>
<feature type="coiled-coil region" evidence="1">
    <location>
        <begin position="15"/>
        <end position="49"/>
    </location>
</feature>
<proteinExistence type="predicted"/>
<evidence type="ECO:0000259" key="3">
    <source>
        <dbReference type="Pfam" id="PF13007"/>
    </source>
</evidence>
<reference evidence="4 5" key="1">
    <citation type="submission" date="2021-10" db="EMBL/GenBank/DDBJ databases">
        <title>Anaerobic single-cell dispensing facilitates the cultivation of human gut bacteria.</title>
        <authorList>
            <person name="Afrizal A."/>
        </authorList>
    </citation>
    <scope>NUCLEOTIDE SEQUENCE [LARGE SCALE GENOMIC DNA]</scope>
    <source>
        <strain evidence="4 5">CLA-AA-H276</strain>
    </source>
</reference>
<name>A0AAE3D9J8_9FIRM</name>
<gene>
    <name evidence="4" type="ORF">LKD36_06400</name>
</gene>
<dbReference type="RefSeq" id="WP_308459118.1">
    <property type="nucleotide sequence ID" value="NZ_JAJEPS010000004.1"/>
</dbReference>
<keyword evidence="1" id="KW-0175">Coiled coil</keyword>
<dbReference type="AlphaFoldDB" id="A0AAE3D9J8"/>
<keyword evidence="5" id="KW-1185">Reference proteome</keyword>
<dbReference type="EMBL" id="JAJEPS010000004">
    <property type="protein sequence ID" value="MCC2125808.1"/>
    <property type="molecule type" value="Genomic_DNA"/>
</dbReference>
<protein>
    <recommendedName>
        <fullName evidence="3">Transposase TnpC homeodomain domain-containing protein</fullName>
    </recommendedName>
</protein>
<feature type="compositionally biased region" description="Basic residues" evidence="2">
    <location>
        <begin position="93"/>
        <end position="102"/>
    </location>
</feature>